<dbReference type="GeneID" id="108252235"/>
<reference evidence="2 3" key="1">
    <citation type="submission" date="2025-04" db="UniProtKB">
        <authorList>
            <consortium name="RefSeq"/>
        </authorList>
    </citation>
    <scope>IDENTIFICATION</scope>
</reference>
<evidence type="ECO:0000313" key="3">
    <source>
        <dbReference type="RefSeq" id="XP_017299045.1"/>
    </source>
</evidence>
<dbReference type="STRING" id="121845.A0A1S4EAB4"/>
<keyword evidence="1" id="KW-1185">Reference proteome</keyword>
<accession>A0A1S4EAB4</accession>
<evidence type="ECO:0000313" key="1">
    <source>
        <dbReference type="Proteomes" id="UP000079169"/>
    </source>
</evidence>
<dbReference type="AlphaFoldDB" id="A0A1S4EAB4"/>
<dbReference type="OMA" id="MEWFMIK"/>
<dbReference type="Proteomes" id="UP000079169">
    <property type="component" value="Unplaced"/>
</dbReference>
<dbReference type="PANTHER" id="PTHR35250">
    <property type="entry name" value="SMALL INTEGRAL MEMBRANE PROTEIN 4"/>
    <property type="match status" value="1"/>
</dbReference>
<dbReference type="RefSeq" id="XP_017299044.1">
    <property type="nucleotide sequence ID" value="XM_017443555.2"/>
</dbReference>
<dbReference type="RefSeq" id="XP_017299046.1">
    <property type="nucleotide sequence ID" value="XM_017443557.2"/>
</dbReference>
<dbReference type="PaxDb" id="121845-A0A1S4EAB4"/>
<evidence type="ECO:0000313" key="4">
    <source>
        <dbReference type="RefSeq" id="XP_017299046.1"/>
    </source>
</evidence>
<dbReference type="InterPro" id="IPR028183">
    <property type="entry name" value="UQCC5"/>
</dbReference>
<name>A0A1S4EAB4_DIACI</name>
<sequence>MGAFFYSLRLKRLLKAWPGQKYFGIYRFLPLFFGVGAALEFAMIKWEVNNGEINFYKTYKRNQAVILAEERLSKLEQTSTT</sequence>
<dbReference type="CTD" id="50395"/>
<evidence type="ECO:0000313" key="2">
    <source>
        <dbReference type="RefSeq" id="XP_017299044.1"/>
    </source>
</evidence>
<dbReference type="PANTHER" id="PTHR35250:SF1">
    <property type="entry name" value="UBIQUINOL-CYTOCHROME-C REDUCTASE COMPLEX ASSEMBLY FACTOR 5"/>
    <property type="match status" value="1"/>
</dbReference>
<gene>
    <name evidence="2 3 4" type="primary">LOC108252235</name>
</gene>
<protein>
    <submittedName>
        <fullName evidence="2 3">Small integral membrane protein 4</fullName>
    </submittedName>
</protein>
<dbReference type="RefSeq" id="XP_017299045.1">
    <property type="nucleotide sequence ID" value="XM_017443556.2"/>
</dbReference>
<organism evidence="1 2">
    <name type="scientific">Diaphorina citri</name>
    <name type="common">Asian citrus psyllid</name>
    <dbReference type="NCBI Taxonomy" id="121845"/>
    <lineage>
        <taxon>Eukaryota</taxon>
        <taxon>Metazoa</taxon>
        <taxon>Ecdysozoa</taxon>
        <taxon>Arthropoda</taxon>
        <taxon>Hexapoda</taxon>
        <taxon>Insecta</taxon>
        <taxon>Pterygota</taxon>
        <taxon>Neoptera</taxon>
        <taxon>Paraneoptera</taxon>
        <taxon>Hemiptera</taxon>
        <taxon>Sternorrhyncha</taxon>
        <taxon>Psylloidea</taxon>
        <taxon>Psyllidae</taxon>
        <taxon>Diaphorininae</taxon>
        <taxon>Diaphorina</taxon>
    </lineage>
</organism>
<dbReference type="KEGG" id="dci:108252235"/>
<dbReference type="Pfam" id="PF15114">
    <property type="entry name" value="UPF0640"/>
    <property type="match status" value="1"/>
</dbReference>
<proteinExistence type="predicted"/>